<keyword evidence="3" id="KW-0812">Transmembrane</keyword>
<dbReference type="PROSITE" id="PS51885">
    <property type="entry name" value="NEPRILYSIN"/>
    <property type="match status" value="1"/>
</dbReference>
<dbReference type="InterPro" id="IPR000718">
    <property type="entry name" value="Peptidase_M13"/>
</dbReference>
<feature type="region of interest" description="Disordered" evidence="2">
    <location>
        <begin position="98"/>
        <end position="123"/>
    </location>
</feature>
<feature type="compositionally biased region" description="Low complexity" evidence="2">
    <location>
        <begin position="336"/>
        <end position="428"/>
    </location>
</feature>
<dbReference type="GO" id="GO:0006508">
    <property type="term" value="P:proteolysis"/>
    <property type="evidence" value="ECO:0007669"/>
    <property type="project" value="InterPro"/>
</dbReference>
<name>A0AA89C295_PINIB</name>
<evidence type="ECO:0000313" key="5">
    <source>
        <dbReference type="Proteomes" id="UP001186944"/>
    </source>
</evidence>
<protein>
    <submittedName>
        <fullName evidence="4">Uncharacterized protein</fullName>
    </submittedName>
</protein>
<keyword evidence="1" id="KW-0945">Host-virus interaction</keyword>
<feature type="compositionally biased region" description="Low complexity" evidence="2">
    <location>
        <begin position="200"/>
        <end position="325"/>
    </location>
</feature>
<dbReference type="PANTHER" id="PTHR13037:SF24">
    <property type="entry name" value="POLYCOMB PROTEIN PCL-RELATED"/>
    <property type="match status" value="1"/>
</dbReference>
<keyword evidence="3" id="KW-0472">Membrane</keyword>
<evidence type="ECO:0000256" key="1">
    <source>
        <dbReference type="ARBA" id="ARBA00022581"/>
    </source>
</evidence>
<comment type="caution">
    <text evidence="4">The sequence shown here is derived from an EMBL/GenBank/DDBJ whole genome shotgun (WGS) entry which is preliminary data.</text>
</comment>
<evidence type="ECO:0000256" key="3">
    <source>
        <dbReference type="SAM" id="Phobius"/>
    </source>
</evidence>
<evidence type="ECO:0000256" key="2">
    <source>
        <dbReference type="SAM" id="MobiDB-lite"/>
    </source>
</evidence>
<dbReference type="SUPFAM" id="SSF55486">
    <property type="entry name" value="Metalloproteases ('zincins'), catalytic domain"/>
    <property type="match status" value="1"/>
</dbReference>
<feature type="transmembrane region" description="Helical" evidence="3">
    <location>
        <begin position="131"/>
        <end position="157"/>
    </location>
</feature>
<dbReference type="PRINTS" id="PR01217">
    <property type="entry name" value="PRICHEXTENSN"/>
</dbReference>
<sequence length="812" mass="89370">MPWWSGDIRDFSEEEFHGYFGDIRSVAVRTLPRRPPKELLALLNSDIHGIPEPGRPGELVLASPVKSGGVYVHGRPNPAYSFYDFDWDLPVAQGTGEFSYHPSNSNTESQHGNGRGNAPKKRSTCSQVEKTMLAISGYLAVAILILIIIVGVLVVSLQNLDNNIDELKSVSLILNYNHREQGGFLIAAPLLRARSKNNESTTITSFSPTTIKQRTTKPTTTTMGSIISTTPISTPQSTTPKTTPKPTTTTPKPTTTTPKPTTTTPKPTTTTPKPTTTPTTTLKPTTTTLKPTTTTPKPTTTTPKPTTTTPKPTTTTPKPTTTAPKPTTPPKPTPKPMTTTLKPTTPKPMATTPKPTTTTPKPTTTTPKPTTTTPKPTTTTPKPTTTTPKPTTTTPKPTTTTPKPTTTTPKPTTTTPKPTTTTPQPSTTEAPMTTKGPETCDSQYCSSLAYDMLGRINSTIDPCVDFYQYACGSWITSRQTLLNAKVLEPYRATIESDKQTIIHRKLRVTKDIVQTLQTLFFSRDTLSSFTRPAEMQFVGVSQMGSPSLYNYDVVADIISGTKLFALQANISFRKSTLSPTTQTADTPKPKLVDAPREMGIFIVIGGVFLSILVIIIYFKRRQNISYTKERVRIQSSDTESVLWTSSEGGEYHHRNVLMIAVSEGISQEVDEILRLIRANSSLEVTFHEETMKEVALNENDWIDIQFKRADYAIVVLSESLFVESAIASFTEKLLRRLESETIIGGVSYTAICFDGPNTWNLLNRMKTAHRLLTFPTAFTFTDITTRPLDNRNKHTMATLVESIKQREDISYK</sequence>
<dbReference type="AlphaFoldDB" id="A0AA89C295"/>
<dbReference type="InterPro" id="IPR024079">
    <property type="entry name" value="MetalloPept_cat_dom_sf"/>
</dbReference>
<dbReference type="GO" id="GO:0004222">
    <property type="term" value="F:metalloendopeptidase activity"/>
    <property type="evidence" value="ECO:0007669"/>
    <property type="project" value="InterPro"/>
</dbReference>
<feature type="region of interest" description="Disordered" evidence="2">
    <location>
        <begin position="199"/>
        <end position="439"/>
    </location>
</feature>
<accession>A0AA89C295</accession>
<dbReference type="PANTHER" id="PTHR13037">
    <property type="entry name" value="FORMIN"/>
    <property type="match status" value="1"/>
</dbReference>
<dbReference type="Proteomes" id="UP001186944">
    <property type="component" value="Unassembled WGS sequence"/>
</dbReference>
<feature type="transmembrane region" description="Helical" evidence="3">
    <location>
        <begin position="598"/>
        <end position="618"/>
    </location>
</feature>
<dbReference type="EMBL" id="VSWD01000005">
    <property type="protein sequence ID" value="KAK3103306.1"/>
    <property type="molecule type" value="Genomic_DNA"/>
</dbReference>
<reference evidence="4" key="1">
    <citation type="submission" date="2019-08" db="EMBL/GenBank/DDBJ databases">
        <title>The improved chromosome-level genome for the pearl oyster Pinctada fucata martensii using PacBio sequencing and Hi-C.</title>
        <authorList>
            <person name="Zheng Z."/>
        </authorList>
    </citation>
    <scope>NUCLEOTIDE SEQUENCE</scope>
    <source>
        <strain evidence="4">ZZ-2019</strain>
        <tissue evidence="4">Adductor muscle</tissue>
    </source>
</reference>
<evidence type="ECO:0000313" key="4">
    <source>
        <dbReference type="EMBL" id="KAK3103306.1"/>
    </source>
</evidence>
<gene>
    <name evidence="4" type="ORF">FSP39_018371</name>
</gene>
<keyword evidence="3" id="KW-1133">Transmembrane helix</keyword>
<organism evidence="4 5">
    <name type="scientific">Pinctada imbricata</name>
    <name type="common">Atlantic pearl-oyster</name>
    <name type="synonym">Pinctada martensii</name>
    <dbReference type="NCBI Taxonomy" id="66713"/>
    <lineage>
        <taxon>Eukaryota</taxon>
        <taxon>Metazoa</taxon>
        <taxon>Spiralia</taxon>
        <taxon>Lophotrochozoa</taxon>
        <taxon>Mollusca</taxon>
        <taxon>Bivalvia</taxon>
        <taxon>Autobranchia</taxon>
        <taxon>Pteriomorphia</taxon>
        <taxon>Pterioida</taxon>
        <taxon>Pterioidea</taxon>
        <taxon>Pteriidae</taxon>
        <taxon>Pinctada</taxon>
    </lineage>
</organism>
<keyword evidence="5" id="KW-1185">Reference proteome</keyword>
<feature type="compositionally biased region" description="Pro residues" evidence="2">
    <location>
        <begin position="326"/>
        <end position="335"/>
    </location>
</feature>
<feature type="compositionally biased region" description="Polar residues" evidence="2">
    <location>
        <begin position="101"/>
        <end position="112"/>
    </location>
</feature>
<dbReference type="Gene3D" id="3.40.390.10">
    <property type="entry name" value="Collagenase (Catalytic Domain)"/>
    <property type="match status" value="1"/>
</dbReference>
<proteinExistence type="predicted"/>